<gene>
    <name evidence="2" type="ORF">Tci_664812</name>
</gene>
<comment type="caution">
    <text evidence="2">The sequence shown here is derived from an EMBL/GenBank/DDBJ whole genome shotgun (WGS) entry which is preliminary data.</text>
</comment>
<evidence type="ECO:0000313" key="2">
    <source>
        <dbReference type="EMBL" id="GFA92840.1"/>
    </source>
</evidence>
<dbReference type="AlphaFoldDB" id="A0A699KJ93"/>
<organism evidence="2">
    <name type="scientific">Tanacetum cinerariifolium</name>
    <name type="common">Dalmatian daisy</name>
    <name type="synonym">Chrysanthemum cinerariifolium</name>
    <dbReference type="NCBI Taxonomy" id="118510"/>
    <lineage>
        <taxon>Eukaryota</taxon>
        <taxon>Viridiplantae</taxon>
        <taxon>Streptophyta</taxon>
        <taxon>Embryophyta</taxon>
        <taxon>Tracheophyta</taxon>
        <taxon>Spermatophyta</taxon>
        <taxon>Magnoliopsida</taxon>
        <taxon>eudicotyledons</taxon>
        <taxon>Gunneridae</taxon>
        <taxon>Pentapetalae</taxon>
        <taxon>asterids</taxon>
        <taxon>campanulids</taxon>
        <taxon>Asterales</taxon>
        <taxon>Asteraceae</taxon>
        <taxon>Asteroideae</taxon>
        <taxon>Anthemideae</taxon>
        <taxon>Anthemidinae</taxon>
        <taxon>Tanacetum</taxon>
    </lineage>
</organism>
<name>A0A699KJ93_TANCI</name>
<protein>
    <submittedName>
        <fullName evidence="2">Uncharacterized protein</fullName>
    </submittedName>
</protein>
<sequence>MDVEDSESKDSGGSATGTGKKGAVEPSTKTRKNWYIHSPWLHIYLYSVTCRVGTKGTDATHAAHEKGKGHTHIPFCLED</sequence>
<feature type="region of interest" description="Disordered" evidence="1">
    <location>
        <begin position="1"/>
        <end position="29"/>
    </location>
</feature>
<reference evidence="2" key="1">
    <citation type="journal article" date="2019" name="Sci. Rep.">
        <title>Draft genome of Tanacetum cinerariifolium, the natural source of mosquito coil.</title>
        <authorList>
            <person name="Yamashiro T."/>
            <person name="Shiraishi A."/>
            <person name="Satake H."/>
            <person name="Nakayama K."/>
        </authorList>
    </citation>
    <scope>NUCLEOTIDE SEQUENCE</scope>
</reference>
<dbReference type="EMBL" id="BKCJ010516002">
    <property type="protein sequence ID" value="GFA92840.1"/>
    <property type="molecule type" value="Genomic_DNA"/>
</dbReference>
<feature type="compositionally biased region" description="Basic and acidic residues" evidence="1">
    <location>
        <begin position="1"/>
        <end position="10"/>
    </location>
</feature>
<proteinExistence type="predicted"/>
<evidence type="ECO:0000256" key="1">
    <source>
        <dbReference type="SAM" id="MobiDB-lite"/>
    </source>
</evidence>
<accession>A0A699KJ93</accession>